<feature type="transmembrane region" description="Helical" evidence="1">
    <location>
        <begin position="112"/>
        <end position="133"/>
    </location>
</feature>
<keyword evidence="4" id="KW-1185">Reference proteome</keyword>
<feature type="transmembrane region" description="Helical" evidence="1">
    <location>
        <begin position="6"/>
        <end position="26"/>
    </location>
</feature>
<dbReference type="PANTHER" id="PTHR34978">
    <property type="entry name" value="POSSIBLE SENSOR-TRANSDUCER PROTEIN BLAR"/>
    <property type="match status" value="1"/>
</dbReference>
<gene>
    <name evidence="3" type="ORF">NCI00_00790</name>
</gene>
<protein>
    <recommendedName>
        <fullName evidence="2">Peptidase M56 domain-containing protein</fullName>
    </recommendedName>
</protein>
<feature type="transmembrane region" description="Helical" evidence="1">
    <location>
        <begin position="295"/>
        <end position="312"/>
    </location>
</feature>
<reference evidence="3 4" key="1">
    <citation type="submission" date="2022-06" db="EMBL/GenBank/DDBJ databases">
        <title>Runella sp. S5 genome sequencing.</title>
        <authorList>
            <person name="Park S."/>
        </authorList>
    </citation>
    <scope>NUCLEOTIDE SEQUENCE [LARGE SCALE GENOMIC DNA]</scope>
    <source>
        <strain evidence="3 4">S5</strain>
    </source>
</reference>
<dbReference type="InterPro" id="IPR052173">
    <property type="entry name" value="Beta-lactam_resp_regulator"/>
</dbReference>
<dbReference type="EMBL" id="JAMZEL010000001">
    <property type="protein sequence ID" value="MCP1380934.1"/>
    <property type="molecule type" value="Genomic_DNA"/>
</dbReference>
<dbReference type="CDD" id="cd07341">
    <property type="entry name" value="M56_BlaR1_MecR1_like"/>
    <property type="match status" value="1"/>
</dbReference>
<dbReference type="RefSeq" id="WP_253523983.1">
    <property type="nucleotide sequence ID" value="NZ_JAMZEL010000001.1"/>
</dbReference>
<sequence length="611" mass="69383">MNYELLSYLLKASLVLAILTTAYAWLVKRETFLQVNRWLLWINVAATLLLPIIPLPDLEWVPDAPAQAVAVVLPPKPANPVPKVTKSEPFIAPTPQATTVSSVVLEDSSLSVWDWIGIVYGVVAGLLVLKLLIQLGALWRLQHGSTQYETEDGVYLIENDKITSPFSFFNRIFYNPTHHNDDEWAQVWAHECVHAHQLHSIDMLTAEVLKIVFWFNPFAWWHQRLVQETLEFITDRAVLDSGIEKKSYQYHLLRTTLSADKQTFTNHFGVPHFNKSLLKTRIEMMNKSKSKWMGVGKYFLFVAMLWVCAAFTKPYRAEIAAKIVKEVPELKAVMKPKPAQKVIFNDFVLEKSLDKPQKDSVQIAVEPLAKAEADTQTLVSSSKYITYEKGVLHWLVTPKTTLEDLVEMKKEFAKRDLMFEVTEVKRDPLNSFIIGITAGAFRNERSGATIRAYAPENSIRPIPSRGGYISIGKFGFGGTSFKKDMVGALRTIATQEEVIAQNEWDKNRIKYLQIQTTNQLGAGGSTTFTKESLTNLKSQAKKSKYINLSANDLLRIAEARRNDIFMIDGISTTLDEIEKLSLSQFHSAVFMDTWNNGQTEKKHYTLIFTEN</sequence>
<name>A0ABT1FGU3_9BACT</name>
<dbReference type="Proteomes" id="UP001204772">
    <property type="component" value="Unassembled WGS sequence"/>
</dbReference>
<dbReference type="InterPro" id="IPR008756">
    <property type="entry name" value="Peptidase_M56"/>
</dbReference>
<feature type="domain" description="Peptidase M56" evidence="2">
    <location>
        <begin position="10"/>
        <end position="285"/>
    </location>
</feature>
<comment type="caution">
    <text evidence="3">The sequence shown here is derived from an EMBL/GenBank/DDBJ whole genome shotgun (WGS) entry which is preliminary data.</text>
</comment>
<evidence type="ECO:0000313" key="3">
    <source>
        <dbReference type="EMBL" id="MCP1380934.1"/>
    </source>
</evidence>
<evidence type="ECO:0000313" key="4">
    <source>
        <dbReference type="Proteomes" id="UP001204772"/>
    </source>
</evidence>
<dbReference type="Pfam" id="PF05569">
    <property type="entry name" value="Peptidase_M56"/>
    <property type="match status" value="1"/>
</dbReference>
<proteinExistence type="predicted"/>
<evidence type="ECO:0000259" key="2">
    <source>
        <dbReference type="Pfam" id="PF05569"/>
    </source>
</evidence>
<keyword evidence="1" id="KW-0472">Membrane</keyword>
<keyword evidence="1" id="KW-1133">Transmembrane helix</keyword>
<evidence type="ECO:0000256" key="1">
    <source>
        <dbReference type="SAM" id="Phobius"/>
    </source>
</evidence>
<feature type="transmembrane region" description="Helical" evidence="1">
    <location>
        <begin position="38"/>
        <end position="55"/>
    </location>
</feature>
<organism evidence="3 4">
    <name type="scientific">Runella salmonicolor</name>
    <dbReference type="NCBI Taxonomy" id="2950278"/>
    <lineage>
        <taxon>Bacteria</taxon>
        <taxon>Pseudomonadati</taxon>
        <taxon>Bacteroidota</taxon>
        <taxon>Cytophagia</taxon>
        <taxon>Cytophagales</taxon>
        <taxon>Spirosomataceae</taxon>
        <taxon>Runella</taxon>
    </lineage>
</organism>
<keyword evidence="1" id="KW-0812">Transmembrane</keyword>
<dbReference type="PANTHER" id="PTHR34978:SF3">
    <property type="entry name" value="SLR0241 PROTEIN"/>
    <property type="match status" value="1"/>
</dbReference>
<accession>A0ABT1FGU3</accession>